<sequence>MPPANWNWLPISGYTGHCPGLKYDVGHSFDWVVRHLREINSGPSYNHVVVTPHGHSVGDAGSGHGGPADVADSSAPGGHLTPTHYPAMPRGSIAGYTGFIPGQHQQVGLNYHSASDAYFTDLERQASTRNQDRAASRVRSAGAGAQGINVRSAEGPAATPTPTPTPTAAQPAADPAGIDNKYSRYSSTHKSTTKEAIPIAGYGGFVPLARTTQIGVGKPFQQFANEGFSRMHEVKDLYKSLQQPSTVVA</sequence>
<dbReference type="EMBL" id="VIIS01001007">
    <property type="protein sequence ID" value="KAF0302822.1"/>
    <property type="molecule type" value="Genomic_DNA"/>
</dbReference>
<feature type="region of interest" description="Disordered" evidence="1">
    <location>
        <begin position="125"/>
        <end position="190"/>
    </location>
</feature>
<name>A0A6A4WJH1_AMPAM</name>
<organism evidence="2 3">
    <name type="scientific">Amphibalanus amphitrite</name>
    <name type="common">Striped barnacle</name>
    <name type="synonym">Balanus amphitrite</name>
    <dbReference type="NCBI Taxonomy" id="1232801"/>
    <lineage>
        <taxon>Eukaryota</taxon>
        <taxon>Metazoa</taxon>
        <taxon>Ecdysozoa</taxon>
        <taxon>Arthropoda</taxon>
        <taxon>Crustacea</taxon>
        <taxon>Multicrustacea</taxon>
        <taxon>Cirripedia</taxon>
        <taxon>Thoracica</taxon>
        <taxon>Thoracicalcarea</taxon>
        <taxon>Balanomorpha</taxon>
        <taxon>Balanoidea</taxon>
        <taxon>Balanidae</taxon>
        <taxon>Amphibalaninae</taxon>
        <taxon>Amphibalanus</taxon>
    </lineage>
</organism>
<protein>
    <recommendedName>
        <fullName evidence="4">Protein FAM166B</fullName>
    </recommendedName>
</protein>
<gene>
    <name evidence="2" type="ORF">FJT64_025106</name>
</gene>
<accession>A0A6A4WJH1</accession>
<dbReference type="PANTHER" id="PTHR22146:SF17">
    <property type="entry name" value="PROTEIN FAM166B-LIKE PROTEIN"/>
    <property type="match status" value="1"/>
</dbReference>
<feature type="compositionally biased region" description="Low complexity" evidence="1">
    <location>
        <begin position="166"/>
        <end position="176"/>
    </location>
</feature>
<dbReference type="PANTHER" id="PTHR22146">
    <property type="entry name" value="CAT EYE SYNDROME CRITICAL REGION PROTEIN 6"/>
    <property type="match status" value="1"/>
</dbReference>
<evidence type="ECO:0000313" key="3">
    <source>
        <dbReference type="Proteomes" id="UP000440578"/>
    </source>
</evidence>
<evidence type="ECO:0008006" key="4">
    <source>
        <dbReference type="Google" id="ProtNLM"/>
    </source>
</evidence>
<feature type="compositionally biased region" description="Basic and acidic residues" evidence="1">
    <location>
        <begin position="125"/>
        <end position="135"/>
    </location>
</feature>
<dbReference type="AlphaFoldDB" id="A0A6A4WJH1"/>
<feature type="region of interest" description="Disordered" evidence="1">
    <location>
        <begin position="50"/>
        <end position="86"/>
    </location>
</feature>
<proteinExistence type="predicted"/>
<keyword evidence="3" id="KW-1185">Reference proteome</keyword>
<evidence type="ECO:0000313" key="2">
    <source>
        <dbReference type="EMBL" id="KAF0302822.1"/>
    </source>
</evidence>
<reference evidence="2 3" key="1">
    <citation type="submission" date="2019-07" db="EMBL/GenBank/DDBJ databases">
        <title>Draft genome assembly of a fouling barnacle, Amphibalanus amphitrite (Darwin, 1854): The first reference genome for Thecostraca.</title>
        <authorList>
            <person name="Kim W."/>
        </authorList>
    </citation>
    <scope>NUCLEOTIDE SEQUENCE [LARGE SCALE GENOMIC DNA]</scope>
    <source>
        <strain evidence="2">SNU_AA5</strain>
        <tissue evidence="2">Soma without cirri and trophi</tissue>
    </source>
</reference>
<dbReference type="Proteomes" id="UP000440578">
    <property type="component" value="Unassembled WGS sequence"/>
</dbReference>
<evidence type="ECO:0000256" key="1">
    <source>
        <dbReference type="SAM" id="MobiDB-lite"/>
    </source>
</evidence>
<comment type="caution">
    <text evidence="2">The sequence shown here is derived from an EMBL/GenBank/DDBJ whole genome shotgun (WGS) entry which is preliminary data.</text>
</comment>
<dbReference type="OrthoDB" id="6348778at2759"/>